<protein>
    <recommendedName>
        <fullName evidence="1">tRNA uridine(34) hydroxylase</fullName>
        <ecNumber evidence="1">1.14.-.-</ecNumber>
    </recommendedName>
    <alternativeName>
        <fullName evidence="1">tRNA hydroxylation protein O</fullName>
    </alternativeName>
</protein>
<reference evidence="3 4" key="1">
    <citation type="submission" date="2018-07" db="EMBL/GenBank/DDBJ databases">
        <title>Sequencing the genomes of 1000 actinobacteria strains.</title>
        <authorList>
            <person name="Klenk H.-P."/>
        </authorList>
    </citation>
    <scope>NUCLEOTIDE SEQUENCE [LARGE SCALE GENOMIC DNA]</scope>
    <source>
        <strain evidence="3 4">DSM 14442</strain>
    </source>
</reference>
<keyword evidence="4" id="KW-1185">Reference proteome</keyword>
<evidence type="ECO:0000313" key="4">
    <source>
        <dbReference type="Proteomes" id="UP000256727"/>
    </source>
</evidence>
<dbReference type="GO" id="GO:0016705">
    <property type="term" value="F:oxidoreductase activity, acting on paired donors, with incorporation or reduction of molecular oxygen"/>
    <property type="evidence" value="ECO:0007669"/>
    <property type="project" value="UniProtKB-UniRule"/>
</dbReference>
<dbReference type="InterPro" id="IPR020936">
    <property type="entry name" value="TrhO"/>
</dbReference>
<dbReference type="SMART" id="SM00450">
    <property type="entry name" value="RHOD"/>
    <property type="match status" value="1"/>
</dbReference>
<proteinExistence type="inferred from homology"/>
<name>A0A3D9LC80_9MICC</name>
<dbReference type="InterPro" id="IPR022111">
    <property type="entry name" value="Rhodanese_C"/>
</dbReference>
<dbReference type="Pfam" id="PF17773">
    <property type="entry name" value="UPF0176_N"/>
    <property type="match status" value="1"/>
</dbReference>
<dbReference type="InterPro" id="IPR001763">
    <property type="entry name" value="Rhodanese-like_dom"/>
</dbReference>
<dbReference type="HAMAP" id="MF_00469">
    <property type="entry name" value="TrhO"/>
    <property type="match status" value="1"/>
</dbReference>
<comment type="similarity">
    <text evidence="1">Belongs to the TrhO family.</text>
</comment>
<dbReference type="Gene3D" id="3.30.70.100">
    <property type="match status" value="1"/>
</dbReference>
<comment type="catalytic activity">
    <reaction evidence="1">
        <text>uridine(34) in tRNA + AH2 + O2 = 5-hydroxyuridine(34) in tRNA + A + H2O</text>
        <dbReference type="Rhea" id="RHEA:64224"/>
        <dbReference type="Rhea" id="RHEA-COMP:11727"/>
        <dbReference type="Rhea" id="RHEA-COMP:13381"/>
        <dbReference type="ChEBI" id="CHEBI:13193"/>
        <dbReference type="ChEBI" id="CHEBI:15377"/>
        <dbReference type="ChEBI" id="CHEBI:15379"/>
        <dbReference type="ChEBI" id="CHEBI:17499"/>
        <dbReference type="ChEBI" id="CHEBI:65315"/>
        <dbReference type="ChEBI" id="CHEBI:136877"/>
    </reaction>
</comment>
<dbReference type="InterPro" id="IPR036873">
    <property type="entry name" value="Rhodanese-like_dom_sf"/>
</dbReference>
<keyword evidence="1" id="KW-0819">tRNA processing</keyword>
<dbReference type="NCBIfam" id="NF001134">
    <property type="entry name" value="PRK00142.1-2"/>
    <property type="match status" value="1"/>
</dbReference>
<dbReference type="PROSITE" id="PS50206">
    <property type="entry name" value="RHODANESE_3"/>
    <property type="match status" value="1"/>
</dbReference>
<keyword evidence="1" id="KW-0560">Oxidoreductase</keyword>
<dbReference type="GO" id="GO:0006400">
    <property type="term" value="P:tRNA modification"/>
    <property type="evidence" value="ECO:0007669"/>
    <property type="project" value="UniProtKB-UniRule"/>
</dbReference>
<dbReference type="AlphaFoldDB" id="A0A3D9LC80"/>
<dbReference type="PANTHER" id="PTHR43268:SF6">
    <property type="entry name" value="THIOSULFATE SULFURTRANSFERASE_RHODANESE-LIKE DOMAIN-CONTAINING PROTEIN 2"/>
    <property type="match status" value="1"/>
</dbReference>
<dbReference type="CDD" id="cd01518">
    <property type="entry name" value="RHOD_YceA"/>
    <property type="match status" value="1"/>
</dbReference>
<comment type="function">
    <text evidence="1">Catalyzes oxygen-dependent 5-hydroxyuridine (ho5U) modification at position 34 in tRNAs.</text>
</comment>
<accession>A0A3D9LC80</accession>
<feature type="domain" description="Rhodanese" evidence="2">
    <location>
        <begin position="154"/>
        <end position="249"/>
    </location>
</feature>
<dbReference type="Gene3D" id="3.40.250.10">
    <property type="entry name" value="Rhodanese-like domain"/>
    <property type="match status" value="1"/>
</dbReference>
<dbReference type="PANTHER" id="PTHR43268">
    <property type="entry name" value="THIOSULFATE SULFURTRANSFERASE/RHODANESE-LIKE DOMAIN-CONTAINING PROTEIN 2"/>
    <property type="match status" value="1"/>
</dbReference>
<dbReference type="Pfam" id="PF00581">
    <property type="entry name" value="Rhodanese"/>
    <property type="match status" value="1"/>
</dbReference>
<dbReference type="InterPro" id="IPR040503">
    <property type="entry name" value="TRHO_N"/>
</dbReference>
<organism evidence="3 4">
    <name type="scientific">Citricoccus muralis</name>
    <dbReference type="NCBI Taxonomy" id="169134"/>
    <lineage>
        <taxon>Bacteria</taxon>
        <taxon>Bacillati</taxon>
        <taxon>Actinomycetota</taxon>
        <taxon>Actinomycetes</taxon>
        <taxon>Micrococcales</taxon>
        <taxon>Micrococcaceae</taxon>
        <taxon>Citricoccus</taxon>
    </lineage>
</organism>
<evidence type="ECO:0000313" key="3">
    <source>
        <dbReference type="EMBL" id="REE04011.1"/>
    </source>
</evidence>
<comment type="caution">
    <text evidence="3">The sequence shown here is derived from an EMBL/GenBank/DDBJ whole genome shotgun (WGS) entry which is preliminary data.</text>
</comment>
<dbReference type="Proteomes" id="UP000256727">
    <property type="component" value="Unassembled WGS sequence"/>
</dbReference>
<dbReference type="SUPFAM" id="SSF52821">
    <property type="entry name" value="Rhodanese/Cell cycle control phosphatase"/>
    <property type="match status" value="1"/>
</dbReference>
<sequence>MRGAVPGRASWVGASRTTLDAVSQSKIALYYRFAPLADPEAVRLWQHALASRWGLTGRIIVSPHGINGTVGGPLDAVKQYVKTTRTYGPFAGLEVKWSDGSAEDFPRLSVKVRPELVAFDAPDEIVVTEDGVQDTGVHLTPEDLHRLVEEKESAGTPVVFFDGRNAVEAKIGRFAGAVVPDTVTTRDFISELDSGVYDHLKDQPVVTYCTGGVRCEVLTALMHHRGFGEVYQLDGGIVKYGEAYGDSGLWEGSLAVFDQRMRVQFSDQSATIGECALCAGPTSELRNCSDPSCQTLDTVCDACALAVPNRTCVVCR</sequence>
<dbReference type="EMBL" id="QREH01000001">
    <property type="protein sequence ID" value="REE04011.1"/>
    <property type="molecule type" value="Genomic_DNA"/>
</dbReference>
<evidence type="ECO:0000256" key="1">
    <source>
        <dbReference type="HAMAP-Rule" id="MF_00469"/>
    </source>
</evidence>
<gene>
    <name evidence="1" type="primary">trhO</name>
    <name evidence="3" type="ORF">C8E99_1835</name>
</gene>
<dbReference type="Pfam" id="PF12368">
    <property type="entry name" value="Rhodanese_C"/>
    <property type="match status" value="1"/>
</dbReference>
<dbReference type="EC" id="1.14.-.-" evidence="1"/>
<evidence type="ECO:0000259" key="2">
    <source>
        <dbReference type="PROSITE" id="PS50206"/>
    </source>
</evidence>